<evidence type="ECO:0000313" key="2">
    <source>
        <dbReference type="Proteomes" id="UP000708208"/>
    </source>
</evidence>
<protein>
    <submittedName>
        <fullName evidence="1">Uncharacterized protein</fullName>
    </submittedName>
</protein>
<sequence length="79" mass="9331">MTQWNERCIFVEIPPPAENREMWFMRSLGTRTTTSGRPLYTEVNPLAYRGLTRGRWGKGPENPVTSYYTGMTIMDRWNR</sequence>
<keyword evidence="2" id="KW-1185">Reference proteome</keyword>
<dbReference type="Proteomes" id="UP000708208">
    <property type="component" value="Unassembled WGS sequence"/>
</dbReference>
<evidence type="ECO:0000313" key="1">
    <source>
        <dbReference type="EMBL" id="CAG7830052.1"/>
    </source>
</evidence>
<name>A0A8J2PVR4_9HEXA</name>
<proteinExistence type="predicted"/>
<accession>A0A8J2PVR4</accession>
<dbReference type="AlphaFoldDB" id="A0A8J2PVR4"/>
<gene>
    <name evidence="1" type="ORF">AFUS01_LOCUS39879</name>
</gene>
<comment type="caution">
    <text evidence="1">The sequence shown here is derived from an EMBL/GenBank/DDBJ whole genome shotgun (WGS) entry which is preliminary data.</text>
</comment>
<reference evidence="1" key="1">
    <citation type="submission" date="2021-06" db="EMBL/GenBank/DDBJ databases">
        <authorList>
            <person name="Hodson N. C."/>
            <person name="Mongue J. A."/>
            <person name="Jaron S. K."/>
        </authorList>
    </citation>
    <scope>NUCLEOTIDE SEQUENCE</scope>
</reference>
<dbReference type="EMBL" id="CAJVCH010554013">
    <property type="protein sequence ID" value="CAG7830052.1"/>
    <property type="molecule type" value="Genomic_DNA"/>
</dbReference>
<organism evidence="1 2">
    <name type="scientific">Allacma fusca</name>
    <dbReference type="NCBI Taxonomy" id="39272"/>
    <lineage>
        <taxon>Eukaryota</taxon>
        <taxon>Metazoa</taxon>
        <taxon>Ecdysozoa</taxon>
        <taxon>Arthropoda</taxon>
        <taxon>Hexapoda</taxon>
        <taxon>Collembola</taxon>
        <taxon>Symphypleona</taxon>
        <taxon>Sminthuridae</taxon>
        <taxon>Allacma</taxon>
    </lineage>
</organism>